<evidence type="ECO:0000313" key="2">
    <source>
        <dbReference type="Proteomes" id="UP001497700"/>
    </source>
</evidence>
<name>A0ACB9YJJ2_9PEZI</name>
<keyword evidence="2" id="KW-1185">Reference proteome</keyword>
<protein>
    <submittedName>
        <fullName evidence="1">Heterokaryon incompatibility protein-domain-containing protein</fullName>
    </submittedName>
</protein>
<gene>
    <name evidence="1" type="ORF">F4820DRAFT_183997</name>
</gene>
<dbReference type="Proteomes" id="UP001497700">
    <property type="component" value="Unassembled WGS sequence"/>
</dbReference>
<sequence length="496" mass="56598">MTPGSDPTVGAQLGLPKLLEPASGNQFRLLKQWINVCDSSHETCHRKDARVPEMPTRLIEVGSSLKLVDSDEVDSSPYIALSHCWGLLEEKERFCAFTHNIAQLKKSIDFERLPLTFKDAVSVVRGLGFRYVWIDSLCIIQDDDLDWETEAGKMEQVFSDAHFTIAASSAKLSNEGFLLPRKPRPCVQVSTQSTGQLYVCPNIDNFHKDVELGELNRRGWVLQETVLSRRSIYFSSTQIYWECGVGVHYETLARLSNSKAAFLGDANFPQSALEYYRDGRQVLVQDLYERYSGLSFTKPSDRSVAILGLQKRLERAFQTRAEFGLFSVYLARGLLWERRDTKMKRITPRGRRVPSWSWFSKEGPIRYMNLQFEKIDWATKEFGNPFKRQTTTSFQESSTVRDDGDLVLPAHARKLHLDNLEKLVRINFDTGEEFSIENLRCVVIGRDKTDDSMDDPKQHVLVVHPLSTEKDVYERVGVASLSLAHVGNERSRIAIC</sequence>
<proteinExistence type="predicted"/>
<accession>A0ACB9YJJ2</accession>
<reference evidence="1 2" key="1">
    <citation type="journal article" date="2022" name="New Phytol.">
        <title>Ecological generalism drives hyperdiversity of secondary metabolite gene clusters in xylarialean endophytes.</title>
        <authorList>
            <person name="Franco M.E.E."/>
            <person name="Wisecaver J.H."/>
            <person name="Arnold A.E."/>
            <person name="Ju Y.M."/>
            <person name="Slot J.C."/>
            <person name="Ahrendt S."/>
            <person name="Moore L.P."/>
            <person name="Eastman K.E."/>
            <person name="Scott K."/>
            <person name="Konkel Z."/>
            <person name="Mondo S.J."/>
            <person name="Kuo A."/>
            <person name="Hayes R.D."/>
            <person name="Haridas S."/>
            <person name="Andreopoulos B."/>
            <person name="Riley R."/>
            <person name="LaButti K."/>
            <person name="Pangilinan J."/>
            <person name="Lipzen A."/>
            <person name="Amirebrahimi M."/>
            <person name="Yan J."/>
            <person name="Adam C."/>
            <person name="Keymanesh K."/>
            <person name="Ng V."/>
            <person name="Louie K."/>
            <person name="Northen T."/>
            <person name="Drula E."/>
            <person name="Henrissat B."/>
            <person name="Hsieh H.M."/>
            <person name="Youens-Clark K."/>
            <person name="Lutzoni F."/>
            <person name="Miadlikowska J."/>
            <person name="Eastwood D.C."/>
            <person name="Hamelin R.C."/>
            <person name="Grigoriev I.V."/>
            <person name="U'Ren J.M."/>
        </authorList>
    </citation>
    <scope>NUCLEOTIDE SEQUENCE [LARGE SCALE GENOMIC DNA]</scope>
    <source>
        <strain evidence="1 2">CBS 119005</strain>
    </source>
</reference>
<dbReference type="EMBL" id="MU393657">
    <property type="protein sequence ID" value="KAI4859108.1"/>
    <property type="molecule type" value="Genomic_DNA"/>
</dbReference>
<comment type="caution">
    <text evidence="1">The sequence shown here is derived from an EMBL/GenBank/DDBJ whole genome shotgun (WGS) entry which is preliminary data.</text>
</comment>
<evidence type="ECO:0000313" key="1">
    <source>
        <dbReference type="EMBL" id="KAI4859108.1"/>
    </source>
</evidence>
<organism evidence="1 2">
    <name type="scientific">Hypoxylon rubiginosum</name>
    <dbReference type="NCBI Taxonomy" id="110542"/>
    <lineage>
        <taxon>Eukaryota</taxon>
        <taxon>Fungi</taxon>
        <taxon>Dikarya</taxon>
        <taxon>Ascomycota</taxon>
        <taxon>Pezizomycotina</taxon>
        <taxon>Sordariomycetes</taxon>
        <taxon>Xylariomycetidae</taxon>
        <taxon>Xylariales</taxon>
        <taxon>Hypoxylaceae</taxon>
        <taxon>Hypoxylon</taxon>
    </lineage>
</organism>